<evidence type="ECO:0000313" key="3">
    <source>
        <dbReference type="Proteomes" id="UP000270673"/>
    </source>
</evidence>
<keyword evidence="3" id="KW-1185">Reference proteome</keyword>
<dbReference type="KEGG" id="buy:D8S85_12390"/>
<dbReference type="InterPro" id="IPR032299">
    <property type="entry name" value="DUF4843"/>
</dbReference>
<dbReference type="EMBL" id="CP032819">
    <property type="protein sequence ID" value="AZS30264.1"/>
    <property type="molecule type" value="Genomic_DNA"/>
</dbReference>
<protein>
    <submittedName>
        <fullName evidence="2">DUF4843 domain-containing protein</fullName>
    </submittedName>
</protein>
<dbReference type="Proteomes" id="UP000270673">
    <property type="component" value="Chromosome"/>
</dbReference>
<gene>
    <name evidence="2" type="ORF">D8S85_12390</name>
</gene>
<dbReference type="RefSeq" id="WP_106480922.1">
    <property type="nucleotide sequence ID" value="NZ_CP032819.1"/>
</dbReference>
<feature type="chain" id="PRO_5018543345" evidence="1">
    <location>
        <begin position="23"/>
        <end position="232"/>
    </location>
</feature>
<evidence type="ECO:0000313" key="2">
    <source>
        <dbReference type="EMBL" id="AZS30264.1"/>
    </source>
</evidence>
<evidence type="ECO:0000256" key="1">
    <source>
        <dbReference type="SAM" id="SignalP"/>
    </source>
</evidence>
<feature type="signal peptide" evidence="1">
    <location>
        <begin position="1"/>
        <end position="22"/>
    </location>
</feature>
<accession>A0A3Q9INY9</accession>
<proteinExistence type="predicted"/>
<reference evidence="2 3" key="1">
    <citation type="submission" date="2018-10" db="EMBL/GenBank/DDBJ databases">
        <title>Butyricimonas faecalis sp. nov., isolated from human faeces and emended description of the genus Butyricimonas.</title>
        <authorList>
            <person name="Le Roy T."/>
            <person name="Van der Smissen P."/>
            <person name="Paquot A."/>
            <person name="Delzenne N."/>
            <person name="Muccioli G."/>
            <person name="Collet J.-F."/>
            <person name="Cani P.D."/>
        </authorList>
    </citation>
    <scope>NUCLEOTIDE SEQUENCE [LARGE SCALE GENOMIC DNA]</scope>
    <source>
        <strain evidence="2 3">H184</strain>
    </source>
</reference>
<sequence>MKKYIIILGLLFVLFACSEQEAALYDTAHRQLFISTEGRMDTAYISFSHHPGENTLKVPFIVTLIGEPAKVDLEYKIQVIDSLTTAIVGDYVLPQPPVFKANRMQDTLWIEVKKEKLEEKSYLLKLTLAENENFKAGYYYQQTAQLRYDNMISCPLWWDNTIVEMYLGTFSPEKYTAFIKVTDETTLEGKEPWEMRLLALELKNAIAASLADNDPDNDITEAGGAPMIIPCY</sequence>
<dbReference type="OrthoDB" id="1093828at2"/>
<dbReference type="AlphaFoldDB" id="A0A3Q9INY9"/>
<dbReference type="Pfam" id="PF16132">
    <property type="entry name" value="DUF4843"/>
    <property type="match status" value="1"/>
</dbReference>
<dbReference type="PROSITE" id="PS51257">
    <property type="entry name" value="PROKAR_LIPOPROTEIN"/>
    <property type="match status" value="1"/>
</dbReference>
<name>A0A3Q9INY9_9BACT</name>
<keyword evidence="1" id="KW-0732">Signal</keyword>
<organism evidence="2 3">
    <name type="scientific">Butyricimonas faecalis</name>
    <dbReference type="NCBI Taxonomy" id="2093856"/>
    <lineage>
        <taxon>Bacteria</taxon>
        <taxon>Pseudomonadati</taxon>
        <taxon>Bacteroidota</taxon>
        <taxon>Bacteroidia</taxon>
        <taxon>Bacteroidales</taxon>
        <taxon>Odoribacteraceae</taxon>
        <taxon>Butyricimonas</taxon>
    </lineage>
</organism>